<feature type="transmembrane region" description="Helical" evidence="2">
    <location>
        <begin position="71"/>
        <end position="90"/>
    </location>
</feature>
<dbReference type="Gene3D" id="2.30.180.10">
    <property type="entry name" value="FAS1 domain"/>
    <property type="match status" value="2"/>
</dbReference>
<feature type="region of interest" description="Disordered" evidence="1">
    <location>
        <begin position="1"/>
        <end position="26"/>
    </location>
</feature>
<organism evidence="4 5">
    <name type="scientific">Elysia marginata</name>
    <dbReference type="NCBI Taxonomy" id="1093978"/>
    <lineage>
        <taxon>Eukaryota</taxon>
        <taxon>Metazoa</taxon>
        <taxon>Spiralia</taxon>
        <taxon>Lophotrochozoa</taxon>
        <taxon>Mollusca</taxon>
        <taxon>Gastropoda</taxon>
        <taxon>Heterobranchia</taxon>
        <taxon>Euthyneura</taxon>
        <taxon>Panpulmonata</taxon>
        <taxon>Sacoglossa</taxon>
        <taxon>Placobranchoidea</taxon>
        <taxon>Plakobranchidae</taxon>
        <taxon>Elysia</taxon>
    </lineage>
</organism>
<dbReference type="GO" id="GO:0007155">
    <property type="term" value="P:cell adhesion"/>
    <property type="evidence" value="ECO:0007669"/>
    <property type="project" value="TreeGrafter"/>
</dbReference>
<dbReference type="EMBL" id="BMAT01012422">
    <property type="protein sequence ID" value="GFR92079.1"/>
    <property type="molecule type" value="Genomic_DNA"/>
</dbReference>
<dbReference type="GO" id="GO:0050839">
    <property type="term" value="F:cell adhesion molecule binding"/>
    <property type="evidence" value="ECO:0007669"/>
    <property type="project" value="TreeGrafter"/>
</dbReference>
<sequence length="432" mass="46972">MEEKMRENRKREGGGGESWRMVEHKDPTEKMVKGKYAVEVKKNERGIELSSRPRLPVKREPRTNSVDLSSLFVRMEVFPVFVVLALAAAGSCTANPHFLDVNIDNVRKMVLEYDPEVRAHEVFQPEREQSPSPPSHSFAVRQFHENILKAESESADADRIPEVAAKLGLDKLVSAVVDAGLKETLESEGPFTVFGPSNEAFDNLPEWAKKEIANVTILAEILKFHVLSGKVESKSLTNDLQVATEDGQNLRINLYDVDKKRVATAQCAPIDLSRVDQAASNGVIHVVDAVLIPPYGDINATVAACPVFETLETAIQVAGLHKILSGPGPYTLFAPTDNAFAKLPESQLKDLLENPTKLAEVLKYHVVSGTFCSSGLTSGNVKTLHGQEVAIKVSSDGVVVNESKVISADGSVTNGVVHAIDTVLLPPGYVLP</sequence>
<evidence type="ECO:0000256" key="1">
    <source>
        <dbReference type="SAM" id="MobiDB-lite"/>
    </source>
</evidence>
<dbReference type="PANTHER" id="PTHR10900">
    <property type="entry name" value="PERIOSTIN-RELATED"/>
    <property type="match status" value="1"/>
</dbReference>
<proteinExistence type="predicted"/>
<dbReference type="Pfam" id="PF02469">
    <property type="entry name" value="Fasciclin"/>
    <property type="match status" value="2"/>
</dbReference>
<dbReference type="GO" id="GO:0030198">
    <property type="term" value="P:extracellular matrix organization"/>
    <property type="evidence" value="ECO:0007669"/>
    <property type="project" value="TreeGrafter"/>
</dbReference>
<gene>
    <name evidence="4" type="ORF">ElyMa_006191700</name>
</gene>
<name>A0AAV4H3F8_9GAST</name>
<accession>A0AAV4H3F8</accession>
<dbReference type="GO" id="GO:0031012">
    <property type="term" value="C:extracellular matrix"/>
    <property type="evidence" value="ECO:0007669"/>
    <property type="project" value="TreeGrafter"/>
</dbReference>
<dbReference type="InterPro" id="IPR036378">
    <property type="entry name" value="FAS1_dom_sf"/>
</dbReference>
<dbReference type="AlphaFoldDB" id="A0AAV4H3F8"/>
<feature type="domain" description="FAS1" evidence="3">
    <location>
        <begin position="295"/>
        <end position="424"/>
    </location>
</feature>
<dbReference type="FunFam" id="2.30.180.10:FF:000032">
    <property type="entry name" value="Fasciclin domain-containing protein, putative"/>
    <property type="match status" value="2"/>
</dbReference>
<feature type="domain" description="FAS1" evidence="3">
    <location>
        <begin position="156"/>
        <end position="291"/>
    </location>
</feature>
<protein>
    <submittedName>
        <fullName evidence="4">Fasciclin domain containing protein</fullName>
    </submittedName>
</protein>
<reference evidence="4 5" key="1">
    <citation type="journal article" date="2021" name="Elife">
        <title>Chloroplast acquisition without the gene transfer in kleptoplastic sea slugs, Plakobranchus ocellatus.</title>
        <authorList>
            <person name="Maeda T."/>
            <person name="Takahashi S."/>
            <person name="Yoshida T."/>
            <person name="Shimamura S."/>
            <person name="Takaki Y."/>
            <person name="Nagai Y."/>
            <person name="Toyoda A."/>
            <person name="Suzuki Y."/>
            <person name="Arimoto A."/>
            <person name="Ishii H."/>
            <person name="Satoh N."/>
            <person name="Nishiyama T."/>
            <person name="Hasebe M."/>
            <person name="Maruyama T."/>
            <person name="Minagawa J."/>
            <person name="Obokata J."/>
            <person name="Shigenobu S."/>
        </authorList>
    </citation>
    <scope>NUCLEOTIDE SEQUENCE [LARGE SCALE GENOMIC DNA]</scope>
</reference>
<dbReference type="PANTHER" id="PTHR10900:SF77">
    <property type="entry name" value="FI19380P1"/>
    <property type="match status" value="1"/>
</dbReference>
<dbReference type="InterPro" id="IPR000782">
    <property type="entry name" value="FAS1_domain"/>
</dbReference>
<comment type="caution">
    <text evidence="4">The sequence shown here is derived from an EMBL/GenBank/DDBJ whole genome shotgun (WGS) entry which is preliminary data.</text>
</comment>
<dbReference type="InterPro" id="IPR050904">
    <property type="entry name" value="Adhesion/Biosynth-related"/>
</dbReference>
<evidence type="ECO:0000259" key="3">
    <source>
        <dbReference type="PROSITE" id="PS50213"/>
    </source>
</evidence>
<keyword evidence="2" id="KW-0472">Membrane</keyword>
<evidence type="ECO:0000313" key="4">
    <source>
        <dbReference type="EMBL" id="GFR92079.1"/>
    </source>
</evidence>
<dbReference type="PROSITE" id="PS50213">
    <property type="entry name" value="FAS1"/>
    <property type="match status" value="2"/>
</dbReference>
<dbReference type="GO" id="GO:0005615">
    <property type="term" value="C:extracellular space"/>
    <property type="evidence" value="ECO:0007669"/>
    <property type="project" value="TreeGrafter"/>
</dbReference>
<keyword evidence="2" id="KW-0812">Transmembrane</keyword>
<keyword evidence="2" id="KW-1133">Transmembrane helix</keyword>
<dbReference type="SMART" id="SM00554">
    <property type="entry name" value="FAS1"/>
    <property type="match status" value="2"/>
</dbReference>
<evidence type="ECO:0000256" key="2">
    <source>
        <dbReference type="SAM" id="Phobius"/>
    </source>
</evidence>
<keyword evidence="5" id="KW-1185">Reference proteome</keyword>
<dbReference type="Proteomes" id="UP000762676">
    <property type="component" value="Unassembled WGS sequence"/>
</dbReference>
<evidence type="ECO:0000313" key="5">
    <source>
        <dbReference type="Proteomes" id="UP000762676"/>
    </source>
</evidence>
<dbReference type="SUPFAM" id="SSF82153">
    <property type="entry name" value="FAS1 domain"/>
    <property type="match status" value="2"/>
</dbReference>